<dbReference type="AlphaFoldDB" id="A0A291LYW5"/>
<evidence type="ECO:0000256" key="1">
    <source>
        <dbReference type="ARBA" id="ARBA00004141"/>
    </source>
</evidence>
<feature type="domain" description="EamA" evidence="7">
    <location>
        <begin position="10"/>
        <end position="141"/>
    </location>
</feature>
<evidence type="ECO:0000256" key="3">
    <source>
        <dbReference type="ARBA" id="ARBA00022692"/>
    </source>
</evidence>
<feature type="transmembrane region" description="Helical" evidence="6">
    <location>
        <begin position="12"/>
        <end position="28"/>
    </location>
</feature>
<evidence type="ECO:0000259" key="7">
    <source>
        <dbReference type="Pfam" id="PF00892"/>
    </source>
</evidence>
<keyword evidence="4 6" id="KW-1133">Transmembrane helix</keyword>
<dbReference type="GO" id="GO:0016020">
    <property type="term" value="C:membrane"/>
    <property type="evidence" value="ECO:0007669"/>
    <property type="project" value="UniProtKB-SubCell"/>
</dbReference>
<evidence type="ECO:0000256" key="6">
    <source>
        <dbReference type="SAM" id="Phobius"/>
    </source>
</evidence>
<feature type="transmembrane region" description="Helical" evidence="6">
    <location>
        <begin position="40"/>
        <end position="58"/>
    </location>
</feature>
<evidence type="ECO:0000313" key="9">
    <source>
        <dbReference type="Proteomes" id="UP000219050"/>
    </source>
</evidence>
<keyword evidence="9" id="KW-1185">Reference proteome</keyword>
<evidence type="ECO:0000256" key="5">
    <source>
        <dbReference type="ARBA" id="ARBA00023136"/>
    </source>
</evidence>
<comment type="subcellular location">
    <subcellularLocation>
        <location evidence="1">Membrane</location>
        <topology evidence="1">Multi-pass membrane protein</topology>
    </subcellularLocation>
</comment>
<dbReference type="Pfam" id="PF00892">
    <property type="entry name" value="EamA"/>
    <property type="match status" value="2"/>
</dbReference>
<accession>A0A291LYW5</accession>
<feature type="transmembrane region" description="Helical" evidence="6">
    <location>
        <begin position="181"/>
        <end position="199"/>
    </location>
</feature>
<keyword evidence="3 6" id="KW-0812">Transmembrane</keyword>
<dbReference type="PANTHER" id="PTHR22911:SF6">
    <property type="entry name" value="SOLUTE CARRIER FAMILY 35 MEMBER G1"/>
    <property type="match status" value="1"/>
</dbReference>
<dbReference type="RefSeq" id="WP_097373202.1">
    <property type="nucleotide sequence ID" value="NZ_CP021404.1"/>
</dbReference>
<feature type="transmembrane region" description="Helical" evidence="6">
    <location>
        <begin position="244"/>
        <end position="260"/>
    </location>
</feature>
<reference evidence="8 9" key="1">
    <citation type="submission" date="2017-05" db="EMBL/GenBank/DDBJ databases">
        <title>Comparative genomic and metabolic analysis of manganese-oxidizing mechanisms in Celeribater manganoxidans DY25T: its adaption to the environment of polymetallic nodule.</title>
        <authorList>
            <person name="Wang X."/>
        </authorList>
    </citation>
    <scope>NUCLEOTIDE SEQUENCE [LARGE SCALE GENOMIC DNA]</scope>
    <source>
        <strain evidence="8 9">DY25</strain>
    </source>
</reference>
<organism evidence="8 9">
    <name type="scientific">Pacificitalea manganoxidans</name>
    <dbReference type="NCBI Taxonomy" id="1411902"/>
    <lineage>
        <taxon>Bacteria</taxon>
        <taxon>Pseudomonadati</taxon>
        <taxon>Pseudomonadota</taxon>
        <taxon>Alphaproteobacteria</taxon>
        <taxon>Rhodobacterales</taxon>
        <taxon>Paracoccaceae</taxon>
        <taxon>Pacificitalea</taxon>
    </lineage>
</organism>
<dbReference type="PANTHER" id="PTHR22911">
    <property type="entry name" value="ACYL-MALONYL CONDENSING ENZYME-RELATED"/>
    <property type="match status" value="1"/>
</dbReference>
<evidence type="ECO:0000313" key="8">
    <source>
        <dbReference type="EMBL" id="ATI41892.1"/>
    </source>
</evidence>
<feature type="transmembrane region" description="Helical" evidence="6">
    <location>
        <begin position="125"/>
        <end position="141"/>
    </location>
</feature>
<feature type="transmembrane region" description="Helical" evidence="6">
    <location>
        <begin position="153"/>
        <end position="169"/>
    </location>
</feature>
<dbReference type="InterPro" id="IPR037185">
    <property type="entry name" value="EmrE-like"/>
</dbReference>
<evidence type="ECO:0000256" key="4">
    <source>
        <dbReference type="ARBA" id="ARBA00022989"/>
    </source>
</evidence>
<dbReference type="SUPFAM" id="SSF103481">
    <property type="entry name" value="Multidrug resistance efflux transporter EmrE"/>
    <property type="match status" value="2"/>
</dbReference>
<evidence type="ECO:0000256" key="2">
    <source>
        <dbReference type="ARBA" id="ARBA00009853"/>
    </source>
</evidence>
<feature type="transmembrane region" description="Helical" evidence="6">
    <location>
        <begin position="211"/>
        <end position="232"/>
    </location>
</feature>
<name>A0A291LYW5_9RHOB</name>
<dbReference type="KEGG" id="cmag:CBW24_07695"/>
<dbReference type="InterPro" id="IPR000620">
    <property type="entry name" value="EamA_dom"/>
</dbReference>
<keyword evidence="5 6" id="KW-0472">Membrane</keyword>
<dbReference type="OrthoDB" id="9810329at2"/>
<dbReference type="EMBL" id="CP021404">
    <property type="protein sequence ID" value="ATI41892.1"/>
    <property type="molecule type" value="Genomic_DNA"/>
</dbReference>
<proteinExistence type="inferred from homology"/>
<feature type="domain" description="EamA" evidence="7">
    <location>
        <begin position="150"/>
        <end position="280"/>
    </location>
</feature>
<gene>
    <name evidence="8" type="ORF">CBW24_07695</name>
</gene>
<sequence length="297" mass="31551">MQDQGSPGRAALWMVGAVASFTLMALAGREVSFALDTFEIMFYRSLVGVVMIVSITTMRRDWAGFHARKLGLHAVRNLAHFTGQNLWFFAIATIPLAQVVALEFTSPIWVVILAPLVLGERLTRVRVLAALIGFAGVLVVVRPEMSRIGPGELAAAACAVGFGLSALFTRKLRRTETTLSVLVWLTVMQAVFGLIAAGIDGDIAAPSLVTAPYLLVIGAAGLAAHLCLTTALGHASAAVVMPMDFARLPVLAIIGALVYLEPIDPWIIAGAGLIVLANWLNIRSETRSAAQKSHTAT</sequence>
<feature type="transmembrane region" description="Helical" evidence="6">
    <location>
        <begin position="96"/>
        <end position="118"/>
    </location>
</feature>
<feature type="transmembrane region" description="Helical" evidence="6">
    <location>
        <begin position="266"/>
        <end position="282"/>
    </location>
</feature>
<protein>
    <submittedName>
        <fullName evidence="8">EamA family transporter</fullName>
    </submittedName>
</protein>
<comment type="similarity">
    <text evidence="2">Belongs to the drug/metabolite transporter (DMT) superfamily. 10 TMS drug/metabolite exporter (DME) (TC 2.A.7.3) family.</text>
</comment>
<dbReference type="Proteomes" id="UP000219050">
    <property type="component" value="Chromosome"/>
</dbReference>